<protein>
    <submittedName>
        <fullName evidence="3">Uncharacterized protein</fullName>
    </submittedName>
</protein>
<keyword evidence="2" id="KW-0812">Transmembrane</keyword>
<feature type="transmembrane region" description="Helical" evidence="2">
    <location>
        <begin position="6"/>
        <end position="21"/>
    </location>
</feature>
<gene>
    <name evidence="3" type="ORF">HNR67_006362</name>
</gene>
<dbReference type="Pfam" id="PF19690">
    <property type="entry name" value="DUF6191"/>
    <property type="match status" value="1"/>
</dbReference>
<comment type="caution">
    <text evidence="3">The sequence shown here is derived from an EMBL/GenBank/DDBJ whole genome shotgun (WGS) entry which is preliminary data.</text>
</comment>
<keyword evidence="2" id="KW-1133">Transmembrane helix</keyword>
<feature type="region of interest" description="Disordered" evidence="1">
    <location>
        <begin position="61"/>
        <end position="93"/>
    </location>
</feature>
<evidence type="ECO:0000256" key="2">
    <source>
        <dbReference type="SAM" id="Phobius"/>
    </source>
</evidence>
<dbReference type="Proteomes" id="UP000533598">
    <property type="component" value="Unassembled WGS sequence"/>
</dbReference>
<dbReference type="EMBL" id="JACHMH010000001">
    <property type="protein sequence ID" value="MBB4680244.1"/>
    <property type="molecule type" value="Genomic_DNA"/>
</dbReference>
<reference evidence="3 4" key="1">
    <citation type="submission" date="2020-08" db="EMBL/GenBank/DDBJ databases">
        <title>Sequencing the genomes of 1000 actinobacteria strains.</title>
        <authorList>
            <person name="Klenk H.-P."/>
        </authorList>
    </citation>
    <scope>NUCLEOTIDE SEQUENCE [LARGE SCALE GENOMIC DNA]</scope>
    <source>
        <strain evidence="3 4">DSM 44230</strain>
    </source>
</reference>
<dbReference type="InterPro" id="IPR045684">
    <property type="entry name" value="DUF6191"/>
</dbReference>
<evidence type="ECO:0000313" key="3">
    <source>
        <dbReference type="EMBL" id="MBB4680244.1"/>
    </source>
</evidence>
<organism evidence="3 4">
    <name type="scientific">Crossiella cryophila</name>
    <dbReference type="NCBI Taxonomy" id="43355"/>
    <lineage>
        <taxon>Bacteria</taxon>
        <taxon>Bacillati</taxon>
        <taxon>Actinomycetota</taxon>
        <taxon>Actinomycetes</taxon>
        <taxon>Pseudonocardiales</taxon>
        <taxon>Pseudonocardiaceae</taxon>
        <taxon>Crossiella</taxon>
    </lineage>
</organism>
<evidence type="ECO:0000313" key="4">
    <source>
        <dbReference type="Proteomes" id="UP000533598"/>
    </source>
</evidence>
<name>A0A7W7FYP1_9PSEU</name>
<dbReference type="RefSeq" id="WP_185005898.1">
    <property type="nucleotide sequence ID" value="NZ_BAAAUI010000009.1"/>
</dbReference>
<keyword evidence="2" id="KW-0472">Membrane</keyword>
<dbReference type="AlphaFoldDB" id="A0A7W7FYP1"/>
<proteinExistence type="predicted"/>
<evidence type="ECO:0000256" key="1">
    <source>
        <dbReference type="SAM" id="MobiDB-lite"/>
    </source>
</evidence>
<keyword evidence="4" id="KW-1185">Reference proteome</keyword>
<sequence length="93" mass="10623">MLWTIPGGVLLMVAVGVYELIRHRRRRRGGTPLTATYVNELTAMFYGTKRDELDHRQSMSMMREDQVQGAPPPLGIDLDRGTAVLRPEDRRQT</sequence>
<accession>A0A7W7FYP1</accession>